<organism evidence="2 3">
    <name type="scientific">Shiella aurantiaca</name>
    <dbReference type="NCBI Taxonomy" id="3058365"/>
    <lineage>
        <taxon>Bacteria</taxon>
        <taxon>Pseudomonadati</taxon>
        <taxon>Bacteroidota</taxon>
        <taxon>Cytophagia</taxon>
        <taxon>Cytophagales</taxon>
        <taxon>Shiellaceae</taxon>
        <taxon>Shiella</taxon>
    </lineage>
</organism>
<reference evidence="2" key="1">
    <citation type="submission" date="2023-06" db="EMBL/GenBank/DDBJ databases">
        <title>Cytophagales bacterium Strain LB-30, isolated from soil.</title>
        <authorList>
            <person name="Liu B."/>
        </authorList>
    </citation>
    <scope>NUCLEOTIDE SEQUENCE</scope>
    <source>
        <strain evidence="2">LB-30</strain>
    </source>
</reference>
<accession>A0ABT8F994</accession>
<feature type="transmembrane region" description="Helical" evidence="1">
    <location>
        <begin position="142"/>
        <end position="165"/>
    </location>
</feature>
<name>A0ABT8F994_9BACT</name>
<comment type="caution">
    <text evidence="2">The sequence shown here is derived from an EMBL/GenBank/DDBJ whole genome shotgun (WGS) entry which is preliminary data.</text>
</comment>
<gene>
    <name evidence="2" type="ORF">QWY31_14740</name>
</gene>
<feature type="transmembrane region" description="Helical" evidence="1">
    <location>
        <begin position="102"/>
        <end position="122"/>
    </location>
</feature>
<sequence length="194" mass="21875">MSEFVLYFQLGLDHILDTNGYDHILFVLALCTVYQLRDWRKVLILVTAFTIGHSVTLALSTFNLVQFNSELIEFLIPVTILVTAVANLFKKQYSLNTRKIQINYLFALLFGLIHGLGFSNYLKSLLGRNTSVVQQLLAFNLGIEAGQIIIVGIILTISFILVNLFNVDRRDWNLVSSSAIAGIALTMVLEAKYW</sequence>
<keyword evidence="3" id="KW-1185">Reference proteome</keyword>
<feature type="transmembrane region" description="Helical" evidence="1">
    <location>
        <begin position="71"/>
        <end position="90"/>
    </location>
</feature>
<evidence type="ECO:0000313" key="2">
    <source>
        <dbReference type="EMBL" id="MDN4166766.1"/>
    </source>
</evidence>
<proteinExistence type="predicted"/>
<dbReference type="Proteomes" id="UP001168552">
    <property type="component" value="Unassembled WGS sequence"/>
</dbReference>
<feature type="transmembrane region" description="Helical" evidence="1">
    <location>
        <begin position="172"/>
        <end position="189"/>
    </location>
</feature>
<keyword evidence="1" id="KW-0812">Transmembrane</keyword>
<evidence type="ECO:0000256" key="1">
    <source>
        <dbReference type="SAM" id="Phobius"/>
    </source>
</evidence>
<dbReference type="RefSeq" id="WP_320005304.1">
    <property type="nucleotide sequence ID" value="NZ_JAUHJS010000008.1"/>
</dbReference>
<protein>
    <submittedName>
        <fullName evidence="2">HupE/UreJ family protein</fullName>
    </submittedName>
</protein>
<dbReference type="EMBL" id="JAUHJS010000008">
    <property type="protein sequence ID" value="MDN4166766.1"/>
    <property type="molecule type" value="Genomic_DNA"/>
</dbReference>
<dbReference type="Pfam" id="PF13795">
    <property type="entry name" value="HupE_UreJ_2"/>
    <property type="match status" value="1"/>
</dbReference>
<feature type="transmembrane region" description="Helical" evidence="1">
    <location>
        <begin position="43"/>
        <end position="65"/>
    </location>
</feature>
<keyword evidence="1" id="KW-1133">Transmembrane helix</keyword>
<dbReference type="InterPro" id="IPR032809">
    <property type="entry name" value="Put_HupE_UreJ"/>
</dbReference>
<keyword evidence="1" id="KW-0472">Membrane</keyword>
<evidence type="ECO:0000313" key="3">
    <source>
        <dbReference type="Proteomes" id="UP001168552"/>
    </source>
</evidence>